<feature type="compositionally biased region" description="Basic and acidic residues" evidence="1">
    <location>
        <begin position="895"/>
        <end position="913"/>
    </location>
</feature>
<feature type="compositionally biased region" description="Low complexity" evidence="1">
    <location>
        <begin position="835"/>
        <end position="854"/>
    </location>
</feature>
<evidence type="ECO:0000259" key="2">
    <source>
        <dbReference type="PROSITE" id="PS50003"/>
    </source>
</evidence>
<feature type="compositionally biased region" description="Polar residues" evidence="1">
    <location>
        <begin position="616"/>
        <end position="631"/>
    </location>
</feature>
<keyword evidence="5" id="KW-1185">Reference proteome</keyword>
<feature type="compositionally biased region" description="Basic residues" evidence="1">
    <location>
        <begin position="272"/>
        <end position="289"/>
    </location>
</feature>
<feature type="compositionally biased region" description="Basic and acidic residues" evidence="1">
    <location>
        <begin position="391"/>
        <end position="404"/>
    </location>
</feature>
<feature type="domain" description="Ubiquitin-like" evidence="3">
    <location>
        <begin position="1106"/>
        <end position="1179"/>
    </location>
</feature>
<dbReference type="InterPro" id="IPR001849">
    <property type="entry name" value="PH_domain"/>
</dbReference>
<feature type="compositionally biased region" description="Basic and acidic residues" evidence="1">
    <location>
        <begin position="422"/>
        <end position="443"/>
    </location>
</feature>
<feature type="region of interest" description="Disordered" evidence="1">
    <location>
        <begin position="230"/>
        <end position="638"/>
    </location>
</feature>
<dbReference type="PROSITE" id="PS50053">
    <property type="entry name" value="UBIQUITIN_2"/>
    <property type="match status" value="1"/>
</dbReference>
<organism evidence="4 5">
    <name type="scientific">Botryosphaeria dothidea</name>
    <dbReference type="NCBI Taxonomy" id="55169"/>
    <lineage>
        <taxon>Eukaryota</taxon>
        <taxon>Fungi</taxon>
        <taxon>Dikarya</taxon>
        <taxon>Ascomycota</taxon>
        <taxon>Pezizomycotina</taxon>
        <taxon>Dothideomycetes</taxon>
        <taxon>Dothideomycetes incertae sedis</taxon>
        <taxon>Botryosphaeriales</taxon>
        <taxon>Botryosphaeriaceae</taxon>
        <taxon>Botryosphaeria</taxon>
    </lineage>
</organism>
<dbReference type="InterPro" id="IPR038169">
    <property type="entry name" value="DC-UbP/UBTD2_N_sf"/>
</dbReference>
<feature type="region of interest" description="Disordered" evidence="1">
    <location>
        <begin position="835"/>
        <end position="945"/>
    </location>
</feature>
<feature type="compositionally biased region" description="Low complexity" evidence="1">
    <location>
        <begin position="492"/>
        <end position="514"/>
    </location>
</feature>
<feature type="compositionally biased region" description="Basic and acidic residues" evidence="1">
    <location>
        <begin position="482"/>
        <end position="491"/>
    </location>
</feature>
<dbReference type="Pfam" id="PF15406">
    <property type="entry name" value="PH_6"/>
    <property type="match status" value="1"/>
</dbReference>
<dbReference type="InterPro" id="IPR039712">
    <property type="entry name" value="Meu6"/>
</dbReference>
<name>A0A8H4N965_9PEZI</name>
<dbReference type="SUPFAM" id="SSF54236">
    <property type="entry name" value="Ubiquitin-like"/>
    <property type="match status" value="1"/>
</dbReference>
<proteinExistence type="predicted"/>
<dbReference type="Pfam" id="PF16455">
    <property type="entry name" value="UBD"/>
    <property type="match status" value="1"/>
</dbReference>
<feature type="compositionally biased region" description="Basic and acidic residues" evidence="1">
    <location>
        <begin position="297"/>
        <end position="330"/>
    </location>
</feature>
<dbReference type="PANTHER" id="PTHR42073">
    <property type="entry name" value="MEIOTIC EXPRESSION UP-REGULATED PROTEIN 6"/>
    <property type="match status" value="1"/>
</dbReference>
<dbReference type="Proteomes" id="UP000572817">
    <property type="component" value="Unassembled WGS sequence"/>
</dbReference>
<feature type="compositionally biased region" description="Low complexity" evidence="1">
    <location>
        <begin position="7"/>
        <end position="59"/>
    </location>
</feature>
<feature type="region of interest" description="Disordered" evidence="1">
    <location>
        <begin position="711"/>
        <end position="742"/>
    </location>
</feature>
<feature type="compositionally biased region" description="Basic and acidic residues" evidence="1">
    <location>
        <begin position="237"/>
        <end position="259"/>
    </location>
</feature>
<dbReference type="Gene3D" id="1.20.225.20">
    <property type="entry name" value="Ub domain-containing protein, DC-UbP/UBTD2, N-terminal domain"/>
    <property type="match status" value="1"/>
</dbReference>
<dbReference type="InterPro" id="IPR000626">
    <property type="entry name" value="Ubiquitin-like_dom"/>
</dbReference>
<dbReference type="InterPro" id="IPR011993">
    <property type="entry name" value="PH-like_dom_sf"/>
</dbReference>
<accession>A0A8H4N965</accession>
<feature type="region of interest" description="Disordered" evidence="1">
    <location>
        <begin position="801"/>
        <end position="822"/>
    </location>
</feature>
<dbReference type="InterPro" id="IPR039483">
    <property type="entry name" value="Meu6_PH_dom"/>
</dbReference>
<feature type="compositionally biased region" description="Low complexity" evidence="1">
    <location>
        <begin position="444"/>
        <end position="467"/>
    </location>
</feature>
<feature type="region of interest" description="Disordered" evidence="1">
    <location>
        <begin position="1077"/>
        <end position="1096"/>
    </location>
</feature>
<feature type="compositionally biased region" description="Acidic residues" evidence="1">
    <location>
        <begin position="1077"/>
        <end position="1090"/>
    </location>
</feature>
<evidence type="ECO:0000259" key="3">
    <source>
        <dbReference type="PROSITE" id="PS50053"/>
    </source>
</evidence>
<dbReference type="Gene3D" id="2.30.29.30">
    <property type="entry name" value="Pleckstrin-homology domain (PH domain)/Phosphotyrosine-binding domain (PTB)"/>
    <property type="match status" value="1"/>
</dbReference>
<dbReference type="OrthoDB" id="1640476at2759"/>
<dbReference type="PANTHER" id="PTHR42073:SF1">
    <property type="entry name" value="MEIOTIC EXPRESSION UP-REGULATED PROTEIN 6"/>
    <property type="match status" value="1"/>
</dbReference>
<sequence length="1179" mass="124831">MSDAKPVENPVAEATPAVEAPAAAAEVAPAEETTADAPATTEAPAAEAAAVPATEETTALPKEEKAGEDEVKITAEPIYSGALGYKAPGLIKSLTFSKKYFWFGEEAAVPKDSLSGYLRGEKGEHAHQTVAWASKTGKGLLFFAKHADQKTAPQGVLKLAEATEVAKEGNIVFSFKVNGHKHSFEASNNTERDGWVVAVEKTVEEAKAAAEGVTSSEEYKETIEKLGKPAVAAPAAKAEEGTPKKSTDVKPAEGEDRRGSSSSSSGDDAEGKKKKNKKSKSRSVSRKRASVFGGLLGKKEHEKKEVKKEEAKEEAKEEDKKEGEEAKEEPTAEAVVEAPAAEASEAAAPAEEAKPAEGEEAKPEEAKVEAPETKPATKANKRTSIFGGFFEKVRSPTTEKKETEVAPTVPPKDTEAPAATEEAAKPAEGEEAKPAEEAPKTAEGEASTTPAATATTPAKEKGGFFSKFGKKEAKSPAPVAEASKEEAKPAEVEATPAAEGEAAGTTATATATPEPGKEKRRTSFFGNFGAKNTEGEADGEKKRGLGGLFRNPSKAVKSNKEKKENATPAKVEEEAENKTEETPAAAEEAKKEDEEAKKEEEPKAIGDVVPDAVAVGQSSTPTVQATATSTRELPPPLLTDKIPKISQYTQNPKYSPNLSPSSLIWDEMALELAARGEKGSPRSADGRIGLDGTRRLSEWFLLAQGALQRPRPRRSIDGVGLRGSRTEGQQPAHPALHPQHTRKSALRFGSTTLDLEKKHSWYVSMLYAAGYGHCHSRDSADVHAPQTTTFQFFSRPVPFPLLPSHHPHDRASKSAFPHAPPVPAEDRIARLVNHTGASSGRGGSSASSPGSISHHASRHQAANDDSSRANINNPASLAPQPHSAQSFLSASASDDSPRPSHSHNDVVVDEHAGRNRLSRRSRPPPPAAAAAAGAARRDSRPNKPLVAIDRARRCRAPVLDGGLSASPSPHIHKVGSATSGAGSLAGGPVLTRARLEKERSAFWDTRVTGHEEIWGAVRLAAELVRSGDVASAQGVLDAAGATCPTGEIWRGVFDEWGTEYRVPEWTVVEPVGVVEADEEEEDGDGVEDGEQSLAEEKGKGKMGEIVKLKARLSDRGSDVVVEVGMEERVSSVIARIAETAQIAGTNRIRIAYLGKILRENDSLLAQGYGEGHVVNALVF</sequence>
<feature type="compositionally biased region" description="Basic and acidic residues" evidence="1">
    <location>
        <begin position="351"/>
        <end position="372"/>
    </location>
</feature>
<dbReference type="InterPro" id="IPR032752">
    <property type="entry name" value="DC-UbP/UBTD2_N"/>
</dbReference>
<reference evidence="4" key="1">
    <citation type="submission" date="2020-04" db="EMBL/GenBank/DDBJ databases">
        <title>Genome Assembly and Annotation of Botryosphaeria dothidea sdau 11-99, a Latent Pathogen of Apple Fruit Ring Rot in China.</title>
        <authorList>
            <person name="Yu C."/>
            <person name="Diao Y."/>
            <person name="Lu Q."/>
            <person name="Zhao J."/>
            <person name="Cui S."/>
            <person name="Peng C."/>
            <person name="He B."/>
            <person name="Liu H."/>
        </authorList>
    </citation>
    <scope>NUCLEOTIDE SEQUENCE [LARGE SCALE GENOMIC DNA]</scope>
    <source>
        <strain evidence="4">Sdau11-99</strain>
    </source>
</reference>
<dbReference type="EMBL" id="WWBZ02000033">
    <property type="protein sequence ID" value="KAF4307107.1"/>
    <property type="molecule type" value="Genomic_DNA"/>
</dbReference>
<dbReference type="InterPro" id="IPR029071">
    <property type="entry name" value="Ubiquitin-like_domsf"/>
</dbReference>
<comment type="caution">
    <text evidence="4">The sequence shown here is derived from an EMBL/GenBank/DDBJ whole genome shotgun (WGS) entry which is preliminary data.</text>
</comment>
<evidence type="ECO:0000313" key="5">
    <source>
        <dbReference type="Proteomes" id="UP000572817"/>
    </source>
</evidence>
<evidence type="ECO:0000256" key="1">
    <source>
        <dbReference type="SAM" id="MobiDB-lite"/>
    </source>
</evidence>
<feature type="domain" description="PH" evidence="2">
    <location>
        <begin position="76"/>
        <end position="204"/>
    </location>
</feature>
<protein>
    <submittedName>
        <fullName evidence="4">Immunogenic protein</fullName>
    </submittedName>
</protein>
<feature type="compositionally biased region" description="Basic and acidic residues" evidence="1">
    <location>
        <begin position="558"/>
        <end position="604"/>
    </location>
</feature>
<feature type="region of interest" description="Disordered" evidence="1">
    <location>
        <begin position="1"/>
        <end position="69"/>
    </location>
</feature>
<gene>
    <name evidence="4" type="ORF">GTA08_BOTSDO05011</name>
</gene>
<evidence type="ECO:0000313" key="4">
    <source>
        <dbReference type="EMBL" id="KAF4307107.1"/>
    </source>
</evidence>
<feature type="compositionally biased region" description="Low complexity" evidence="1">
    <location>
        <begin position="332"/>
        <end position="350"/>
    </location>
</feature>
<dbReference type="PROSITE" id="PS50003">
    <property type="entry name" value="PH_DOMAIN"/>
    <property type="match status" value="1"/>
</dbReference>
<dbReference type="AlphaFoldDB" id="A0A8H4N965"/>